<dbReference type="PROSITE" id="PS00409">
    <property type="entry name" value="PROKAR_NTER_METHYL"/>
    <property type="match status" value="1"/>
</dbReference>
<comment type="caution">
    <text evidence="2">The sequence shown here is derived from an EMBL/GenBank/DDBJ whole genome shotgun (WGS) entry which is preliminary data.</text>
</comment>
<keyword evidence="1" id="KW-1133">Transmembrane helix</keyword>
<name>A0A5C6XIV3_9DELT</name>
<accession>A0A5C6XIV3</accession>
<dbReference type="Gene3D" id="3.30.700.10">
    <property type="entry name" value="Glycoprotein, Type 4 Pilin"/>
    <property type="match status" value="1"/>
</dbReference>
<keyword evidence="1" id="KW-0812">Transmembrane</keyword>
<dbReference type="NCBIfam" id="TIGR02532">
    <property type="entry name" value="IV_pilin_GFxxxE"/>
    <property type="match status" value="1"/>
</dbReference>
<keyword evidence="1" id="KW-0472">Membrane</keyword>
<dbReference type="Proteomes" id="UP000321046">
    <property type="component" value="Unassembled WGS sequence"/>
</dbReference>
<dbReference type="EMBL" id="VOSL01000011">
    <property type="protein sequence ID" value="TXD42969.1"/>
    <property type="molecule type" value="Genomic_DNA"/>
</dbReference>
<sequence>MQTLSQRFATFVQAAARVDRRGMTLVELMIVVAIVGVLAAIGGMSYSSYIRQGKVTQLKQYAMDVARGQEQFRARNNRYYQPDSDYSSQMAESDMPEWNNLLEFNSNVATGITIIVEADIGGNCTICPAGAEPLGTGAENNPWFAVLVTQEELGGDAYQAFFTNDMPEPIELKP</sequence>
<evidence type="ECO:0000256" key="1">
    <source>
        <dbReference type="SAM" id="Phobius"/>
    </source>
</evidence>
<dbReference type="OrthoDB" id="5507661at2"/>
<dbReference type="InterPro" id="IPR045584">
    <property type="entry name" value="Pilin-like"/>
</dbReference>
<proteinExistence type="predicted"/>
<gene>
    <name evidence="2" type="ORF">FRC96_02135</name>
</gene>
<organism evidence="2 3">
    <name type="scientific">Lujinxingia vulgaris</name>
    <dbReference type="NCBI Taxonomy" id="2600176"/>
    <lineage>
        <taxon>Bacteria</taxon>
        <taxon>Deltaproteobacteria</taxon>
        <taxon>Bradymonadales</taxon>
        <taxon>Lujinxingiaceae</taxon>
        <taxon>Lujinxingia</taxon>
    </lineage>
</organism>
<protein>
    <submittedName>
        <fullName evidence="2">Prepilin-type N-terminal cleavage/methylation domain-containing protein</fullName>
    </submittedName>
</protein>
<dbReference type="InterPro" id="IPR012902">
    <property type="entry name" value="N_methyl_site"/>
</dbReference>
<dbReference type="RefSeq" id="WP_146972388.1">
    <property type="nucleotide sequence ID" value="NZ_VOSL01000011.1"/>
</dbReference>
<dbReference type="AlphaFoldDB" id="A0A5C6XIV3"/>
<dbReference type="SUPFAM" id="SSF54523">
    <property type="entry name" value="Pili subunits"/>
    <property type="match status" value="1"/>
</dbReference>
<evidence type="ECO:0000313" key="3">
    <source>
        <dbReference type="Proteomes" id="UP000321046"/>
    </source>
</evidence>
<feature type="transmembrane region" description="Helical" evidence="1">
    <location>
        <begin position="28"/>
        <end position="49"/>
    </location>
</feature>
<evidence type="ECO:0000313" key="2">
    <source>
        <dbReference type="EMBL" id="TXD42969.1"/>
    </source>
</evidence>
<dbReference type="Pfam" id="PF07963">
    <property type="entry name" value="N_methyl"/>
    <property type="match status" value="1"/>
</dbReference>
<reference evidence="2 3" key="1">
    <citation type="submission" date="2019-08" db="EMBL/GenBank/DDBJ databases">
        <title>Bradymonadales sp. TMQ2.</title>
        <authorList>
            <person name="Liang Q."/>
        </authorList>
    </citation>
    <scope>NUCLEOTIDE SEQUENCE [LARGE SCALE GENOMIC DNA]</scope>
    <source>
        <strain evidence="2 3">TMQ2</strain>
    </source>
</reference>